<feature type="domain" description="Lipoyl-binding" evidence="3">
    <location>
        <begin position="173"/>
        <end position="255"/>
    </location>
</feature>
<evidence type="ECO:0000313" key="4">
    <source>
        <dbReference type="EMBL" id="HHY26862.1"/>
    </source>
</evidence>
<name>A0A7C6Z4F3_9FIRM</name>
<dbReference type="PANTHER" id="PTHR11715">
    <property type="entry name" value="GLYCINE CLEAVAGE SYSTEM H PROTEIN"/>
    <property type="match status" value="1"/>
</dbReference>
<evidence type="ECO:0000313" key="5">
    <source>
        <dbReference type="Proteomes" id="UP000553059"/>
    </source>
</evidence>
<dbReference type="GO" id="GO:0019464">
    <property type="term" value="P:glycine decarboxylation via glycine cleavage system"/>
    <property type="evidence" value="ECO:0007669"/>
    <property type="project" value="InterPro"/>
</dbReference>
<gene>
    <name evidence="4" type="ORF">GX523_08995</name>
</gene>
<dbReference type="PANTHER" id="PTHR11715:SF3">
    <property type="entry name" value="GLYCINE CLEAVAGE SYSTEM H PROTEIN-RELATED"/>
    <property type="match status" value="1"/>
</dbReference>
<evidence type="ECO:0000259" key="3">
    <source>
        <dbReference type="PROSITE" id="PS50968"/>
    </source>
</evidence>
<protein>
    <submittedName>
        <fullName evidence="4">Glycine cleavage system protein H</fullName>
    </submittedName>
</protein>
<dbReference type="Proteomes" id="UP000553059">
    <property type="component" value="Unassembled WGS sequence"/>
</dbReference>
<dbReference type="SUPFAM" id="SSF51230">
    <property type="entry name" value="Single hybrid motif"/>
    <property type="match status" value="1"/>
</dbReference>
<dbReference type="GO" id="GO:0005960">
    <property type="term" value="C:glycine cleavage complex"/>
    <property type="evidence" value="ECO:0007669"/>
    <property type="project" value="InterPro"/>
</dbReference>
<dbReference type="EMBL" id="DUTF01000207">
    <property type="protein sequence ID" value="HHY26862.1"/>
    <property type="molecule type" value="Genomic_DNA"/>
</dbReference>
<proteinExistence type="inferred from homology"/>
<dbReference type="Pfam" id="PF01597">
    <property type="entry name" value="GCV_H"/>
    <property type="match status" value="1"/>
</dbReference>
<organism evidence="4 5">
    <name type="scientific">Desulfitobacterium dehalogenans</name>
    <dbReference type="NCBI Taxonomy" id="36854"/>
    <lineage>
        <taxon>Bacteria</taxon>
        <taxon>Bacillati</taxon>
        <taxon>Bacillota</taxon>
        <taxon>Clostridia</taxon>
        <taxon>Eubacteriales</taxon>
        <taxon>Desulfitobacteriaceae</taxon>
        <taxon>Desulfitobacterium</taxon>
    </lineage>
</organism>
<comment type="caution">
    <text evidence="4">The sequence shown here is derived from an EMBL/GenBank/DDBJ whole genome shotgun (WGS) entry which is preliminary data.</text>
</comment>
<comment type="similarity">
    <text evidence="1">Belongs to the GcvH family.</text>
</comment>
<dbReference type="InterPro" id="IPR002930">
    <property type="entry name" value="GCV_H"/>
</dbReference>
<dbReference type="PROSITE" id="PS00189">
    <property type="entry name" value="LIPOYL"/>
    <property type="match status" value="1"/>
</dbReference>
<dbReference type="GO" id="GO:0005737">
    <property type="term" value="C:cytoplasm"/>
    <property type="evidence" value="ECO:0007669"/>
    <property type="project" value="TreeGrafter"/>
</dbReference>
<dbReference type="GO" id="GO:0009249">
    <property type="term" value="P:protein lipoylation"/>
    <property type="evidence" value="ECO:0007669"/>
    <property type="project" value="TreeGrafter"/>
</dbReference>
<keyword evidence="2" id="KW-0450">Lipoyl</keyword>
<dbReference type="InterPro" id="IPR011053">
    <property type="entry name" value="Single_hybrid_motif"/>
</dbReference>
<dbReference type="Pfam" id="PF08859">
    <property type="entry name" value="DGC"/>
    <property type="match status" value="1"/>
</dbReference>
<accession>A0A7C6Z4F3</accession>
<sequence length="285" mass="31760">MSKSYAVLPCNGLDKCAGGISREVALVLSESTDSEIICPVFYRVADVRYNKLAQEKPLLVIDGCATRCASKLAAEKNLKIAEKINITEEAKSRGVALTQSLRLGENEMVIVKEIINKVAKEQGSPDQECDSISLPESLAYEVYKKDKFIFRVPKNSGFYFNENDVWVYVVGNKARVGVTDYVQQSLSDIMFFTSPALGAEIEQFEEVGNIESGKAVFEIISPVSGTITAINERLLEAPELINQNPYEDGWITEMELSDFAGDKELILDFEGYFPVLKRKVDEFHV</sequence>
<dbReference type="InterPro" id="IPR033753">
    <property type="entry name" value="GCV_H/Fam206"/>
</dbReference>
<evidence type="ECO:0000256" key="2">
    <source>
        <dbReference type="ARBA" id="ARBA00022823"/>
    </source>
</evidence>
<dbReference type="AlphaFoldDB" id="A0A7C6Z4F3"/>
<dbReference type="InterPro" id="IPR014958">
    <property type="entry name" value="DGC"/>
</dbReference>
<dbReference type="CDD" id="cd06848">
    <property type="entry name" value="GCS_H"/>
    <property type="match status" value="1"/>
</dbReference>
<evidence type="ECO:0000256" key="1">
    <source>
        <dbReference type="ARBA" id="ARBA00009249"/>
    </source>
</evidence>
<dbReference type="InterPro" id="IPR000089">
    <property type="entry name" value="Biotin_lipoyl"/>
</dbReference>
<dbReference type="InterPro" id="IPR003016">
    <property type="entry name" value="2-oxoA_DH_lipoyl-BS"/>
</dbReference>
<reference evidence="4 5" key="1">
    <citation type="journal article" date="2020" name="Biotechnol. Biofuels">
        <title>New insights from the biogas microbiome by comprehensive genome-resolved metagenomics of nearly 1600 species originating from multiple anaerobic digesters.</title>
        <authorList>
            <person name="Campanaro S."/>
            <person name="Treu L."/>
            <person name="Rodriguez-R L.M."/>
            <person name="Kovalovszki A."/>
            <person name="Ziels R.M."/>
            <person name="Maus I."/>
            <person name="Zhu X."/>
            <person name="Kougias P.G."/>
            <person name="Basile A."/>
            <person name="Luo G."/>
            <person name="Schluter A."/>
            <person name="Konstantinidis K.T."/>
            <person name="Angelidaki I."/>
        </authorList>
    </citation>
    <scope>NUCLEOTIDE SEQUENCE [LARGE SCALE GENOMIC DNA]</scope>
    <source>
        <strain evidence="4">AS05jafATM_4</strain>
    </source>
</reference>
<dbReference type="PROSITE" id="PS50968">
    <property type="entry name" value="BIOTINYL_LIPOYL"/>
    <property type="match status" value="1"/>
</dbReference>
<dbReference type="Gene3D" id="2.40.50.100">
    <property type="match status" value="1"/>
</dbReference>